<evidence type="ECO:0000313" key="1">
    <source>
        <dbReference type="Proteomes" id="UP000694864"/>
    </source>
</evidence>
<evidence type="ECO:0000313" key="3">
    <source>
        <dbReference type="RefSeq" id="XP_010425803.1"/>
    </source>
</evidence>
<dbReference type="Proteomes" id="UP000694864">
    <property type="component" value="Chromosome 9"/>
</dbReference>
<reference evidence="1" key="2">
    <citation type="journal article" date="2014" name="Nat. Commun.">
        <title>The emerging biofuel crop Camelina sativa retains a highly undifferentiated hexaploid genome structure.</title>
        <authorList>
            <person name="Kagale S."/>
            <person name="Koh C."/>
            <person name="Nixon J."/>
            <person name="Bollina V."/>
            <person name="Clarke W.E."/>
            <person name="Tuteja R."/>
            <person name="Spillane C."/>
            <person name="Robinson S.J."/>
            <person name="Links M.G."/>
            <person name="Clarke C."/>
            <person name="Higgins E.E."/>
            <person name="Huebert T."/>
            <person name="Sharpe A.G."/>
            <person name="Parkin I.A."/>
        </authorList>
    </citation>
    <scope>NUCLEOTIDE SEQUENCE [LARGE SCALE GENOMIC DNA]</scope>
    <source>
        <strain evidence="1">r\DH55</strain>
    </source>
</reference>
<reference evidence="2 3" key="3">
    <citation type="submission" date="2025-05" db="UniProtKB">
        <authorList>
            <consortium name="RefSeq"/>
        </authorList>
    </citation>
    <scope>IDENTIFICATION</scope>
    <source>
        <tissue evidence="2 3">Leaf</tissue>
    </source>
</reference>
<gene>
    <name evidence="2 3" type="primary">LOC104710842</name>
</gene>
<organism evidence="1 2">
    <name type="scientific">Camelina sativa</name>
    <name type="common">False flax</name>
    <name type="synonym">Myagrum sativum</name>
    <dbReference type="NCBI Taxonomy" id="90675"/>
    <lineage>
        <taxon>Eukaryota</taxon>
        <taxon>Viridiplantae</taxon>
        <taxon>Streptophyta</taxon>
        <taxon>Embryophyta</taxon>
        <taxon>Tracheophyta</taxon>
        <taxon>Spermatophyta</taxon>
        <taxon>Magnoliopsida</taxon>
        <taxon>eudicotyledons</taxon>
        <taxon>Gunneridae</taxon>
        <taxon>Pentapetalae</taxon>
        <taxon>rosids</taxon>
        <taxon>malvids</taxon>
        <taxon>Brassicales</taxon>
        <taxon>Brassicaceae</taxon>
        <taxon>Camelineae</taxon>
        <taxon>Camelina</taxon>
    </lineage>
</organism>
<reference evidence="1" key="1">
    <citation type="journal article" date="1997" name="Nucleic Acids Res.">
        <title>tRNAscan-SE: a program for improved detection of transfer RNA genes in genomic sequence.</title>
        <authorList>
            <person name="Lowe T.M."/>
            <person name="Eddy S.R."/>
        </authorList>
    </citation>
    <scope>NUCLEOTIDE SEQUENCE [LARGE SCALE GENOMIC DNA]</scope>
    <source>
        <strain evidence="1">r\DH55</strain>
    </source>
</reference>
<dbReference type="RefSeq" id="XP_010425803.1">
    <property type="nucleotide sequence ID" value="XM_010427501.1"/>
</dbReference>
<dbReference type="GeneID" id="104710842"/>
<proteinExistence type="predicted"/>
<accession>A0ABM0TFV8</accession>
<name>A0ABM0TFV8_CAMSA</name>
<dbReference type="RefSeq" id="XP_010425802.1">
    <property type="nucleotide sequence ID" value="XM_010427500.2"/>
</dbReference>
<keyword evidence="1" id="KW-1185">Reference proteome</keyword>
<protein>
    <submittedName>
        <fullName evidence="2">Uncharacterized protein LOC104710842 isoform X1</fullName>
    </submittedName>
    <submittedName>
        <fullName evidence="3">Uncharacterized protein LOC104710842 isoform X2</fullName>
    </submittedName>
</protein>
<sequence length="142" mass="15680">MLTLDFVPPFLDKTTSLSFLISHFSISNRDDLSGQASDRRLPRPVDLSLSEVPGSLKSTSFTVSSVLVCLFDKTRYVLTGFGEVEEHVKKLEEAVGWKKIGPARSCSFVCSLQGGSWSPCSRALMFKPMQHPSLYSTCQEAV</sequence>
<evidence type="ECO:0000313" key="2">
    <source>
        <dbReference type="RefSeq" id="XP_010425802.1"/>
    </source>
</evidence>